<dbReference type="InterPro" id="IPR001734">
    <property type="entry name" value="Na/solute_symporter"/>
</dbReference>
<dbReference type="PROSITE" id="PS50283">
    <property type="entry name" value="NA_SOLUT_SYMP_3"/>
    <property type="match status" value="1"/>
</dbReference>
<evidence type="ECO:0000313" key="10">
    <source>
        <dbReference type="EMBL" id="KAH7374439.1"/>
    </source>
</evidence>
<dbReference type="Pfam" id="PF00474">
    <property type="entry name" value="SSF"/>
    <property type="match status" value="1"/>
</dbReference>
<dbReference type="InterPro" id="IPR038377">
    <property type="entry name" value="Na/Glc_symporter_sf"/>
</dbReference>
<feature type="transmembrane region" description="Helical" evidence="9">
    <location>
        <begin position="53"/>
        <end position="73"/>
    </location>
</feature>
<dbReference type="OrthoDB" id="6132759at2759"/>
<feature type="transmembrane region" description="Helical" evidence="9">
    <location>
        <begin position="12"/>
        <end position="33"/>
    </location>
</feature>
<sequence>MAETILHQGVGYGLIVGLGAIFAIIMVIITWSLKRYNNELQTSEMFTTAGRSLKSGLIASSVVSTWTWAATLLQSTSVAYRYGVSGPFWYASGATVQIILFATLAIELKRRAPNAHTFLEVVKARYGGITHGVFIAFCCMTNILVTSMLLVGGSAVIENLTGAPTAATVFLFPLGVVVYTLFGGIKATVITDYINAFVIIVIIFVFAFVIYSTNAILGSPGKVWEILQEIAAERPLAGNAGGSYLTMNSRGGGEFFVINIIGNFGTVFLDNGYYNKAISASPVDALPGYVMGGLSWFAIPWLTATTMGLAGLCLERYDVWPTFPNRLSEADVSAGLVLPNVAVAIMGKGGAIATLLLAFMAIMSTYSSELISISSIFSYDIYKEYFKPSATGKQLMRMNYISMSAFALFMGGFATMLYYIGIGMGYIYLLMGCIISSAVIPATLTLLWDGQSWTAATFSPILGFICAIIGWLVTAKVTFGELTIASTGANIPMLVGNCTALLSPLVFIPLLTFVPPFKPQKYDWESMLAIRKGDDRDIADAADVDLERTPGEALTITVSAQAQAEERVKLDRAAKIARYLCVGLTIALLVIWPMPMFASSYIFSKKFFTGWVVVGITWLFATSGMTIILPLWESRSTISRTSRAMFKDMLGLTGKRAPEVMEGEREGATGSGAITPPESYPEKSSEKA</sequence>
<dbReference type="NCBIfam" id="TIGR00813">
    <property type="entry name" value="sss"/>
    <property type="match status" value="1"/>
</dbReference>
<organism evidence="10 11">
    <name type="scientific">Plectosphaerella cucumerina</name>
    <dbReference type="NCBI Taxonomy" id="40658"/>
    <lineage>
        <taxon>Eukaryota</taxon>
        <taxon>Fungi</taxon>
        <taxon>Dikarya</taxon>
        <taxon>Ascomycota</taxon>
        <taxon>Pezizomycotina</taxon>
        <taxon>Sordariomycetes</taxon>
        <taxon>Hypocreomycetidae</taxon>
        <taxon>Glomerellales</taxon>
        <taxon>Plectosphaerellaceae</taxon>
        <taxon>Plectosphaerella</taxon>
    </lineage>
</organism>
<keyword evidence="4 9" id="KW-0812">Transmembrane</keyword>
<evidence type="ECO:0000256" key="4">
    <source>
        <dbReference type="ARBA" id="ARBA00022692"/>
    </source>
</evidence>
<evidence type="ECO:0000256" key="5">
    <source>
        <dbReference type="ARBA" id="ARBA00022989"/>
    </source>
</evidence>
<dbReference type="GO" id="GO:0005886">
    <property type="term" value="C:plasma membrane"/>
    <property type="evidence" value="ECO:0007669"/>
    <property type="project" value="TreeGrafter"/>
</dbReference>
<protein>
    <submittedName>
        <fullName evidence="10">Urea active transporter</fullName>
    </submittedName>
</protein>
<comment type="caution">
    <text evidence="10">The sequence shown here is derived from an EMBL/GenBank/DDBJ whole genome shotgun (WGS) entry which is preliminary data.</text>
</comment>
<feature type="transmembrane region" description="Helical" evidence="9">
    <location>
        <begin position="88"/>
        <end position="108"/>
    </location>
</feature>
<dbReference type="PANTHER" id="PTHR46154:SF4">
    <property type="entry name" value="UREA ACTIVE TRANSPORTER"/>
    <property type="match status" value="1"/>
</dbReference>
<feature type="compositionally biased region" description="Basic and acidic residues" evidence="8">
    <location>
        <begin position="657"/>
        <end position="667"/>
    </location>
</feature>
<keyword evidence="3" id="KW-0813">Transport</keyword>
<reference evidence="10" key="1">
    <citation type="journal article" date="2021" name="Nat. Commun.">
        <title>Genetic determinants of endophytism in the Arabidopsis root mycobiome.</title>
        <authorList>
            <person name="Mesny F."/>
            <person name="Miyauchi S."/>
            <person name="Thiergart T."/>
            <person name="Pickel B."/>
            <person name="Atanasova L."/>
            <person name="Karlsson M."/>
            <person name="Huettel B."/>
            <person name="Barry K.W."/>
            <person name="Haridas S."/>
            <person name="Chen C."/>
            <person name="Bauer D."/>
            <person name="Andreopoulos W."/>
            <person name="Pangilinan J."/>
            <person name="LaButti K."/>
            <person name="Riley R."/>
            <person name="Lipzen A."/>
            <person name="Clum A."/>
            <person name="Drula E."/>
            <person name="Henrissat B."/>
            <person name="Kohler A."/>
            <person name="Grigoriev I.V."/>
            <person name="Martin F.M."/>
            <person name="Hacquard S."/>
        </authorList>
    </citation>
    <scope>NUCLEOTIDE SEQUENCE</scope>
    <source>
        <strain evidence="10">MPI-CAGE-AT-0016</strain>
    </source>
</reference>
<evidence type="ECO:0000256" key="2">
    <source>
        <dbReference type="ARBA" id="ARBA00006434"/>
    </source>
</evidence>
<feature type="transmembrane region" description="Helical" evidence="9">
    <location>
        <begin position="194"/>
        <end position="217"/>
    </location>
</feature>
<evidence type="ECO:0000256" key="1">
    <source>
        <dbReference type="ARBA" id="ARBA00004141"/>
    </source>
</evidence>
<feature type="transmembrane region" description="Helical" evidence="9">
    <location>
        <begin position="455"/>
        <end position="474"/>
    </location>
</feature>
<feature type="transmembrane region" description="Helical" evidence="9">
    <location>
        <begin position="352"/>
        <end position="379"/>
    </location>
</feature>
<dbReference type="EMBL" id="JAGPXD010000001">
    <property type="protein sequence ID" value="KAH7374439.1"/>
    <property type="molecule type" value="Genomic_DNA"/>
</dbReference>
<accession>A0A8K0TL99</accession>
<dbReference type="Proteomes" id="UP000813385">
    <property type="component" value="Unassembled WGS sequence"/>
</dbReference>
<proteinExistence type="inferred from homology"/>
<dbReference type="GO" id="GO:0015489">
    <property type="term" value="F:putrescine transmembrane transporter activity"/>
    <property type="evidence" value="ECO:0007669"/>
    <property type="project" value="TreeGrafter"/>
</dbReference>
<dbReference type="AlphaFoldDB" id="A0A8K0TL99"/>
<evidence type="ECO:0000256" key="7">
    <source>
        <dbReference type="RuleBase" id="RU362091"/>
    </source>
</evidence>
<comment type="subcellular location">
    <subcellularLocation>
        <location evidence="1">Membrane</location>
        <topology evidence="1">Multi-pass membrane protein</topology>
    </subcellularLocation>
</comment>
<feature type="transmembrane region" description="Helical" evidence="9">
    <location>
        <begin position="426"/>
        <end position="448"/>
    </location>
</feature>
<keyword evidence="6 9" id="KW-0472">Membrane</keyword>
<evidence type="ECO:0000256" key="8">
    <source>
        <dbReference type="SAM" id="MobiDB-lite"/>
    </source>
</evidence>
<keyword evidence="5 9" id="KW-1133">Transmembrane helix</keyword>
<feature type="transmembrane region" description="Helical" evidence="9">
    <location>
        <begin position="494"/>
        <end position="514"/>
    </location>
</feature>
<feature type="transmembrane region" description="Helical" evidence="9">
    <location>
        <begin position="129"/>
        <end position="157"/>
    </location>
</feature>
<dbReference type="Gene3D" id="1.20.1730.10">
    <property type="entry name" value="Sodium/glucose cotransporter"/>
    <property type="match status" value="1"/>
</dbReference>
<dbReference type="PANTHER" id="PTHR46154">
    <property type="match status" value="1"/>
</dbReference>
<evidence type="ECO:0000256" key="3">
    <source>
        <dbReference type="ARBA" id="ARBA00022448"/>
    </source>
</evidence>
<feature type="region of interest" description="Disordered" evidence="8">
    <location>
        <begin position="657"/>
        <end position="688"/>
    </location>
</feature>
<feature type="transmembrane region" description="Helical" evidence="9">
    <location>
        <begin position="400"/>
        <end position="420"/>
    </location>
</feature>
<dbReference type="CDD" id="cd11476">
    <property type="entry name" value="SLC5sbd_DUR3"/>
    <property type="match status" value="1"/>
</dbReference>
<feature type="transmembrane region" description="Helical" evidence="9">
    <location>
        <begin position="576"/>
        <end position="595"/>
    </location>
</feature>
<name>A0A8K0TL99_9PEZI</name>
<evidence type="ECO:0000313" key="11">
    <source>
        <dbReference type="Proteomes" id="UP000813385"/>
    </source>
</evidence>
<dbReference type="FunFam" id="1.20.1730.10:FF:000006">
    <property type="entry name" value="Urea active transporter"/>
    <property type="match status" value="1"/>
</dbReference>
<evidence type="ECO:0000256" key="6">
    <source>
        <dbReference type="ARBA" id="ARBA00023136"/>
    </source>
</evidence>
<comment type="similarity">
    <text evidence="2 7">Belongs to the sodium:solute symporter (SSF) (TC 2.A.21) family.</text>
</comment>
<keyword evidence="11" id="KW-1185">Reference proteome</keyword>
<feature type="transmembrane region" description="Helical" evidence="9">
    <location>
        <begin position="163"/>
        <end position="182"/>
    </location>
</feature>
<evidence type="ECO:0000256" key="9">
    <source>
        <dbReference type="SAM" id="Phobius"/>
    </source>
</evidence>
<feature type="transmembrane region" description="Helical" evidence="9">
    <location>
        <begin position="607"/>
        <end position="632"/>
    </location>
</feature>
<dbReference type="InterPro" id="IPR031155">
    <property type="entry name" value="DUR"/>
</dbReference>
<gene>
    <name evidence="10" type="ORF">B0T11DRAFT_408</name>
</gene>
<feature type="transmembrane region" description="Helical" evidence="9">
    <location>
        <begin position="294"/>
        <end position="314"/>
    </location>
</feature>
<dbReference type="GO" id="GO:0015606">
    <property type="term" value="F:spermidine transmembrane transporter activity"/>
    <property type="evidence" value="ECO:0007669"/>
    <property type="project" value="TreeGrafter"/>
</dbReference>
<dbReference type="GO" id="GO:0015204">
    <property type="term" value="F:urea transmembrane transporter activity"/>
    <property type="evidence" value="ECO:0007669"/>
    <property type="project" value="InterPro"/>
</dbReference>